<gene>
    <name evidence="2" type="ORF">YQE_11941</name>
</gene>
<sequence>MLNVATKQEPGREDDSCLYEPRWKPAGFADVNEYYGQHCSSACKEQPSASSQTYGHYSGSNIGHEMPNYSSSSDNVEKRVSWAPPAAHNPSSRYVPLPIGFDQHFFTTEFDCSHSRRHSAVPVVNLREYATQVPHPEYIQPPAAHSSGRDAHLLAPPGKGWGPAQAIAQTYRSPLAAAPRLSPQHPLAAGQPLYHQTTELYRRPVYVTTTQATAYLPATHQVAPG</sequence>
<accession>N6T1G6</accession>
<proteinExistence type="predicted"/>
<feature type="compositionally biased region" description="Polar residues" evidence="1">
    <location>
        <begin position="47"/>
        <end position="61"/>
    </location>
</feature>
<organism evidence="2">
    <name type="scientific">Dendroctonus ponderosae</name>
    <name type="common">Mountain pine beetle</name>
    <dbReference type="NCBI Taxonomy" id="77166"/>
    <lineage>
        <taxon>Eukaryota</taxon>
        <taxon>Metazoa</taxon>
        <taxon>Ecdysozoa</taxon>
        <taxon>Arthropoda</taxon>
        <taxon>Hexapoda</taxon>
        <taxon>Insecta</taxon>
        <taxon>Pterygota</taxon>
        <taxon>Neoptera</taxon>
        <taxon>Endopterygota</taxon>
        <taxon>Coleoptera</taxon>
        <taxon>Polyphaga</taxon>
        <taxon>Cucujiformia</taxon>
        <taxon>Curculionidae</taxon>
        <taxon>Scolytinae</taxon>
        <taxon>Dendroctonus</taxon>
    </lineage>
</organism>
<name>N6T1G6_DENPD</name>
<feature type="region of interest" description="Disordered" evidence="1">
    <location>
        <begin position="45"/>
        <end position="75"/>
    </location>
</feature>
<evidence type="ECO:0000313" key="2">
    <source>
        <dbReference type="EMBL" id="ENN71368.1"/>
    </source>
</evidence>
<dbReference type="OrthoDB" id="10030361at2759"/>
<reference evidence="2" key="1">
    <citation type="journal article" date="2013" name="Genome Biol.">
        <title>Draft genome of the mountain pine beetle, Dendroctonus ponderosae Hopkins, a major forest pest.</title>
        <authorList>
            <person name="Keeling C.I."/>
            <person name="Yuen M.M."/>
            <person name="Liao N.Y."/>
            <person name="Docking T.R."/>
            <person name="Chan S.K."/>
            <person name="Taylor G.A."/>
            <person name="Palmquist D.L."/>
            <person name="Jackman S.D."/>
            <person name="Nguyen A."/>
            <person name="Li M."/>
            <person name="Henderson H."/>
            <person name="Janes J.K."/>
            <person name="Zhao Y."/>
            <person name="Pandoh P."/>
            <person name="Moore R."/>
            <person name="Sperling F.A."/>
            <person name="Huber D.P."/>
            <person name="Birol I."/>
            <person name="Jones S.J."/>
            <person name="Bohlmann J."/>
        </authorList>
    </citation>
    <scope>NUCLEOTIDE SEQUENCE</scope>
</reference>
<evidence type="ECO:0000256" key="1">
    <source>
        <dbReference type="SAM" id="MobiDB-lite"/>
    </source>
</evidence>
<dbReference type="AlphaFoldDB" id="N6T1G6"/>
<dbReference type="EMBL" id="KB741273">
    <property type="protein sequence ID" value="ENN71368.1"/>
    <property type="molecule type" value="Genomic_DNA"/>
</dbReference>
<dbReference type="HOGENOM" id="CLU_1232531_0_0_1"/>
<feature type="non-terminal residue" evidence="2">
    <location>
        <position position="225"/>
    </location>
</feature>
<protein>
    <submittedName>
        <fullName evidence="2">Uncharacterized protein</fullName>
    </submittedName>
</protein>
<feature type="non-terminal residue" evidence="2">
    <location>
        <position position="1"/>
    </location>
</feature>